<keyword evidence="10" id="KW-0539">Nucleus</keyword>
<feature type="region of interest" description="Disordered" evidence="11">
    <location>
        <begin position="52"/>
        <end position="71"/>
    </location>
</feature>
<evidence type="ECO:0000256" key="8">
    <source>
        <dbReference type="ARBA" id="ARBA00023010"/>
    </source>
</evidence>
<evidence type="ECO:0000256" key="10">
    <source>
        <dbReference type="ARBA" id="ARBA00023242"/>
    </source>
</evidence>
<dbReference type="EMBL" id="LCWF01000120">
    <property type="protein sequence ID" value="KKY18541.1"/>
    <property type="molecule type" value="Genomic_DNA"/>
</dbReference>
<dbReference type="PROSITE" id="PS51434">
    <property type="entry name" value="NUP_C"/>
    <property type="match status" value="1"/>
</dbReference>
<evidence type="ECO:0000313" key="13">
    <source>
        <dbReference type="EMBL" id="KKY18541.1"/>
    </source>
</evidence>
<comment type="similarity">
    <text evidence="2">Belongs to the nucleoporin GLFG family.</text>
</comment>
<dbReference type="Gene3D" id="1.25.40.690">
    <property type="match status" value="1"/>
</dbReference>
<keyword evidence="4" id="KW-0677">Repeat</keyword>
<dbReference type="GO" id="GO:0006405">
    <property type="term" value="P:RNA export from nucleus"/>
    <property type="evidence" value="ECO:0007669"/>
    <property type="project" value="TreeGrafter"/>
</dbReference>
<dbReference type="InterPro" id="IPR021967">
    <property type="entry name" value="Nup98_C"/>
</dbReference>
<dbReference type="InterPro" id="IPR037665">
    <property type="entry name" value="Nucleoporin_S59-like"/>
</dbReference>
<dbReference type="InterPro" id="IPR025574">
    <property type="entry name" value="Nucleoporin_FG_rpt"/>
</dbReference>
<reference evidence="13 14" key="2">
    <citation type="submission" date="2015-05" db="EMBL/GenBank/DDBJ databases">
        <authorList>
            <person name="Morales-Cruz A."/>
            <person name="Amrine K.C."/>
            <person name="Cantu D."/>
        </authorList>
    </citation>
    <scope>NUCLEOTIDE SEQUENCE [LARGE SCALE GENOMIC DNA]</scope>
    <source>
        <strain evidence="13">UCRPC4</strain>
    </source>
</reference>
<evidence type="ECO:0000256" key="6">
    <source>
        <dbReference type="ARBA" id="ARBA00022816"/>
    </source>
</evidence>
<feature type="region of interest" description="Disordered" evidence="11">
    <location>
        <begin position="824"/>
        <end position="869"/>
    </location>
</feature>
<feature type="compositionally biased region" description="Low complexity" evidence="11">
    <location>
        <begin position="558"/>
        <end position="572"/>
    </location>
</feature>
<keyword evidence="9" id="KW-0906">Nuclear pore complex</keyword>
<feature type="compositionally biased region" description="Polar residues" evidence="11">
    <location>
        <begin position="132"/>
        <end position="152"/>
    </location>
</feature>
<sequence length="1721" mass="184277">MQPYQKYSFEELRLADYNAGRKNASSGQAGAFGASSGFGGFGSSNTGGGFGSSTAANPFGQTSSAATPFGQTATATSGGFGSNTNSGGLFGAKPATGGSMFGGGQQSSGATSGGLFGGATGGSAGGLGGFGQSNNTATSGGLFGQNNNQTSKPGGLFGSNTSTTGSTGFGGFGANNNTNNTSSGGGLFGNSTPQNTGGGLFGSAQQQSGGTGQTGGLFNQPAAQKPAFGGFGSSTSQPQQSGGLFGGGSNTSGGGLFGGSSQPQQSGGLFGNTSQGQSSGGLFGSQQNNQQSGGLFGAKPAGSTGFGGFGGANTQQQGASGGLFGNSGNQTSSGLFGGAQQKPASGGGLFGSSFGGAQNQQSAGNSLFGGQSGSNSLFGNSQQSQQPSQPQSLRASLLDGNPYGAASIWSGLPEPTKDNSGPLVTPLSASQKLKESQSRSSFRYSPVSRLYSTPPRRSGYGFSYSTYGTPSSASSTPGTSSISGSMYGRGFTGGSFGRSMTKSFSSSNLRQQYSSEGESLLTPGALAPGHSRYSSGSIRRLNIDRSLKTDLFARSPLALPPSSSSANGLANGEHQAEFSEQPQKLKKRVSFDQTTSRENGTALNGVTGALVRTENEDQEPAAEDTGILRSSRRNTNGSTASSDATKELAVVPEDRATDNDVSNMRLPQDAPAVVDPQPGEYWMKPSRAELNKMPREKLSAFKEFTVGRQGCGSVTFNGAVDLTKIPLDDLYGKIVDIGVRSITVYPDASTKPPQGSGLNVPSILRLENSWPRSRGKPSAATSGPIFDRHVNRLKQVKGTNFVNYETQTGIWTFTVPHYTRYGLDYDDDDEGEGDSTLSSPPADLPANTPTFHSAGSMDVDVTPEESSIEDDTFGYKKILPGAFGQQPAYDEPPDMAQSFLGDRSVAVGSDVSEQSDAEISDDEMEMAGSFPQPDPATEQEDESTFGATHPHLGTPGRRGLDLEGDWAEQLVRTISPRKQDRETLREMQSKFLIDIDSPPASVTKPKTRKNEFHTSIDVMNSLFGQHEERMSEARKKQSVGGKGFEWPYPKRAKTFDASDLSGQDLAWHASFKPRWTPLNDVIYASKSPSHHSDSPWSWTDSPVNLDGILNVKISSLIGSYEESFTSQQVNMFDVIVEVVNNIPKATMRKVSFAKLAQQVQSYELNHSKPKSSVNEFLIWKCTSILFEDYDDQFTVGLTDAQKNQLNHRIRKDRISQLWELLILEKNLSPQSNPNASPEELAVRYLSLRDVEGACKSLLDNGDFHLATLVSEIGNSDQSFRENIKFQLERWREQGIISEMTDEIRTLYELLGGNTTICEGKSNVPNEDRASTFSISERWDLDWLQAFGLVLFYGILQDEPLEVAVAKYTEKLESKEESAFPSVENIGDTSRIVPSDAESPFWVLLKIYAETKGRGSQTSQHVILPQAISPLSKPFDSRFTFQLHHALAASSDEMHVDQDRADQLAMDLAFQYSAAGMYLDAIHAALFLSDDQQRELAIRNILNHHAAVIPEYLEGHEGSAPEKAPEWFVLENNLKIPRFWRCEAKALYYRSVNKPAQEFQYLLQAGLLNEAHDTMCHRVAPRMIINKDFQRLYILLNRFGPATEGEGKPDISVQIPGWSLGGGVYLDYLHMQTVSYGNEAEKNKLFDKSTDLGKVASRLQISLAEMGKQIKKRQAQNKDGNQGQLSAGGNAEEVLEAIACKEMAKDLSAWMVRLKNVSFRAS</sequence>
<dbReference type="GO" id="GO:0008139">
    <property type="term" value="F:nuclear localization sequence binding"/>
    <property type="evidence" value="ECO:0007669"/>
    <property type="project" value="TreeGrafter"/>
</dbReference>
<evidence type="ECO:0000256" key="3">
    <source>
        <dbReference type="ARBA" id="ARBA00022448"/>
    </source>
</evidence>
<feature type="compositionally biased region" description="Acidic residues" evidence="11">
    <location>
        <begin position="824"/>
        <end position="833"/>
    </location>
</feature>
<evidence type="ECO:0000256" key="11">
    <source>
        <dbReference type="SAM" id="MobiDB-lite"/>
    </source>
</evidence>
<dbReference type="Proteomes" id="UP000053317">
    <property type="component" value="Unassembled WGS sequence"/>
</dbReference>
<dbReference type="Gene3D" id="1.10.10.2360">
    <property type="match status" value="1"/>
</dbReference>
<accession>A0A0G2E867</accession>
<feature type="compositionally biased region" description="Acidic residues" evidence="11">
    <location>
        <begin position="913"/>
        <end position="925"/>
    </location>
</feature>
<dbReference type="FunFam" id="3.30.1610.10:FF:000003">
    <property type="entry name" value="Nucleoporin SONB, putative"/>
    <property type="match status" value="1"/>
</dbReference>
<evidence type="ECO:0000256" key="5">
    <source>
        <dbReference type="ARBA" id="ARBA00022813"/>
    </source>
</evidence>
<dbReference type="InterPro" id="IPR007230">
    <property type="entry name" value="Nup98_auto-Pept-S59_dom"/>
</dbReference>
<dbReference type="GO" id="GO:0034398">
    <property type="term" value="P:telomere tethering at nuclear periphery"/>
    <property type="evidence" value="ECO:0007669"/>
    <property type="project" value="TreeGrafter"/>
</dbReference>
<name>A0A0G2E867_PHACM</name>
<dbReference type="SUPFAM" id="SSF82215">
    <property type="entry name" value="C-terminal autoproteolytic domain of nucleoporin nup98"/>
    <property type="match status" value="1"/>
</dbReference>
<evidence type="ECO:0000256" key="7">
    <source>
        <dbReference type="ARBA" id="ARBA00022927"/>
    </source>
</evidence>
<dbReference type="InterPro" id="IPR036903">
    <property type="entry name" value="Nup98_auto-Pept-S59_dom_sf"/>
</dbReference>
<dbReference type="GO" id="GO:0017056">
    <property type="term" value="F:structural constituent of nuclear pore"/>
    <property type="evidence" value="ECO:0007669"/>
    <property type="project" value="InterPro"/>
</dbReference>
<comment type="caution">
    <text evidence="13">The sequence shown here is derived from an EMBL/GenBank/DDBJ whole genome shotgun (WGS) entry which is preliminary data.</text>
</comment>
<evidence type="ECO:0000259" key="12">
    <source>
        <dbReference type="PROSITE" id="PS51434"/>
    </source>
</evidence>
<feature type="region of interest" description="Disordered" evidence="11">
    <location>
        <begin position="501"/>
        <end position="535"/>
    </location>
</feature>
<keyword evidence="14" id="KW-1185">Reference proteome</keyword>
<organism evidence="13 14">
    <name type="scientific">Phaeomoniella chlamydospora</name>
    <name type="common">Phaeoacremonium chlamydosporum</name>
    <dbReference type="NCBI Taxonomy" id="158046"/>
    <lineage>
        <taxon>Eukaryota</taxon>
        <taxon>Fungi</taxon>
        <taxon>Dikarya</taxon>
        <taxon>Ascomycota</taxon>
        <taxon>Pezizomycotina</taxon>
        <taxon>Eurotiomycetes</taxon>
        <taxon>Chaetothyriomycetidae</taxon>
        <taxon>Phaeomoniellales</taxon>
        <taxon>Phaeomoniellaceae</taxon>
        <taxon>Phaeomoniella</taxon>
    </lineage>
</organism>
<proteinExistence type="inferred from homology"/>
<dbReference type="Pfam" id="PF13634">
    <property type="entry name" value="Nucleoporin_FG"/>
    <property type="match status" value="3"/>
</dbReference>
<feature type="region of interest" description="Disordered" evidence="11">
    <location>
        <begin position="130"/>
        <end position="449"/>
    </location>
</feature>
<feature type="region of interest" description="Disordered" evidence="11">
    <location>
        <begin position="558"/>
        <end position="681"/>
    </location>
</feature>
<feature type="compositionally biased region" description="Polar residues" evidence="11">
    <location>
        <begin position="357"/>
        <end position="380"/>
    </location>
</feature>
<dbReference type="Pfam" id="PF04096">
    <property type="entry name" value="Nucleoporin2"/>
    <property type="match status" value="1"/>
</dbReference>
<feature type="compositionally biased region" description="Polar residues" evidence="11">
    <location>
        <begin position="633"/>
        <end position="643"/>
    </location>
</feature>
<gene>
    <name evidence="13" type="ORF">UCRPC4_g04877</name>
</gene>
<dbReference type="GO" id="GO:0051028">
    <property type="term" value="P:mRNA transport"/>
    <property type="evidence" value="ECO:0007669"/>
    <property type="project" value="UniProtKB-KW"/>
</dbReference>
<feature type="compositionally biased region" description="Low complexity" evidence="11">
    <location>
        <begin position="381"/>
        <end position="392"/>
    </location>
</feature>
<dbReference type="GO" id="GO:0000973">
    <property type="term" value="P:post-transcriptional tethering of RNA polymerase II gene DNA at nuclear periphery"/>
    <property type="evidence" value="ECO:0007669"/>
    <property type="project" value="TreeGrafter"/>
</dbReference>
<dbReference type="GO" id="GO:0003723">
    <property type="term" value="F:RNA binding"/>
    <property type="evidence" value="ECO:0007669"/>
    <property type="project" value="TreeGrafter"/>
</dbReference>
<feature type="compositionally biased region" description="Gly residues" evidence="11">
    <location>
        <begin position="243"/>
        <end position="258"/>
    </location>
</feature>
<evidence type="ECO:0000256" key="9">
    <source>
        <dbReference type="ARBA" id="ARBA00023132"/>
    </source>
</evidence>
<keyword evidence="5" id="KW-0068">Autocatalytic cleavage</keyword>
<protein>
    <submittedName>
        <fullName evidence="13">Putative nucleoporin</fullName>
    </submittedName>
</protein>
<feature type="domain" description="Peptidase S59" evidence="12">
    <location>
        <begin position="678"/>
        <end position="818"/>
    </location>
</feature>
<dbReference type="GO" id="GO:0006606">
    <property type="term" value="P:protein import into nucleus"/>
    <property type="evidence" value="ECO:0007669"/>
    <property type="project" value="TreeGrafter"/>
</dbReference>
<feature type="compositionally biased region" description="Low complexity" evidence="11">
    <location>
        <begin position="233"/>
        <end position="242"/>
    </location>
</feature>
<evidence type="ECO:0000313" key="14">
    <source>
        <dbReference type="Proteomes" id="UP000053317"/>
    </source>
</evidence>
<dbReference type="PANTHER" id="PTHR23198">
    <property type="entry name" value="NUCLEOPORIN"/>
    <property type="match status" value="1"/>
</dbReference>
<feature type="compositionally biased region" description="Polar residues" evidence="11">
    <location>
        <begin position="502"/>
        <end position="517"/>
    </location>
</feature>
<reference evidence="13 14" key="1">
    <citation type="submission" date="2015-05" db="EMBL/GenBank/DDBJ databases">
        <title>Distinctive expansion of gene families associated with plant cell wall degradation and secondary metabolism in the genomes of grapevine trunk pathogens.</title>
        <authorList>
            <person name="Lawrence D.P."/>
            <person name="Travadon R."/>
            <person name="Rolshausen P.E."/>
            <person name="Baumgartner K."/>
        </authorList>
    </citation>
    <scope>NUCLEOTIDE SEQUENCE [LARGE SCALE GENOMIC DNA]</scope>
    <source>
        <strain evidence="13">UCRPC4</strain>
    </source>
</reference>
<feature type="compositionally biased region" description="Gly residues" evidence="11">
    <location>
        <begin position="345"/>
        <end position="354"/>
    </location>
</feature>
<keyword evidence="6" id="KW-0509">mRNA transport</keyword>
<dbReference type="PANTHER" id="PTHR23198:SF6">
    <property type="entry name" value="NUCLEAR PORE COMPLEX PROTEIN NUP98-NUP96"/>
    <property type="match status" value="1"/>
</dbReference>
<evidence type="ECO:0000256" key="2">
    <source>
        <dbReference type="ARBA" id="ARBA00008926"/>
    </source>
</evidence>
<keyword evidence="7" id="KW-0653">Protein transport</keyword>
<feature type="region of interest" description="Disordered" evidence="11">
    <location>
        <begin position="908"/>
        <end position="961"/>
    </location>
</feature>
<evidence type="ECO:0000256" key="1">
    <source>
        <dbReference type="ARBA" id="ARBA00004567"/>
    </source>
</evidence>
<feature type="compositionally biased region" description="Polar residues" evidence="11">
    <location>
        <begin position="591"/>
        <end position="604"/>
    </location>
</feature>
<comment type="subcellular location">
    <subcellularLocation>
        <location evidence="1">Nucleus</location>
        <location evidence="1">Nuclear pore complex</location>
    </subcellularLocation>
</comment>
<keyword evidence="8" id="KW-0811">Translocation</keyword>
<evidence type="ECO:0000256" key="4">
    <source>
        <dbReference type="ARBA" id="ARBA00022737"/>
    </source>
</evidence>
<dbReference type="Pfam" id="PF12110">
    <property type="entry name" value="Nup96"/>
    <property type="match status" value="1"/>
</dbReference>
<feature type="compositionally biased region" description="Low complexity" evidence="11">
    <location>
        <begin position="284"/>
        <end position="293"/>
    </location>
</feature>
<dbReference type="OrthoDB" id="1706066at2759"/>
<dbReference type="Gene3D" id="3.30.1610.10">
    <property type="entry name" value="Peptidase S59, nucleoporin"/>
    <property type="match status" value="1"/>
</dbReference>
<dbReference type="GO" id="GO:0044614">
    <property type="term" value="C:nuclear pore cytoplasmic filaments"/>
    <property type="evidence" value="ECO:0007669"/>
    <property type="project" value="TreeGrafter"/>
</dbReference>
<keyword evidence="3" id="KW-0813">Transport</keyword>